<dbReference type="EMBL" id="QEKI01000001">
    <property type="protein sequence ID" value="PVY44048.1"/>
    <property type="molecule type" value="Genomic_DNA"/>
</dbReference>
<comment type="caution">
    <text evidence="2">The sequence shown here is derived from an EMBL/GenBank/DDBJ whole genome shotgun (WGS) entry which is preliminary data.</text>
</comment>
<evidence type="ECO:0000313" key="2">
    <source>
        <dbReference type="EMBL" id="PVY44048.1"/>
    </source>
</evidence>
<protein>
    <submittedName>
        <fullName evidence="2">Uncharacterized protein</fullName>
    </submittedName>
</protein>
<accession>A0A2U1B5Y3</accession>
<reference evidence="2 3" key="1">
    <citation type="submission" date="2018-04" db="EMBL/GenBank/DDBJ databases">
        <title>Genomic Encyclopedia of Type Strains, Phase IV (KMG-IV): sequencing the most valuable type-strain genomes for metagenomic binning, comparative biology and taxonomic classification.</title>
        <authorList>
            <person name="Goeker M."/>
        </authorList>
    </citation>
    <scope>NUCLEOTIDE SEQUENCE [LARGE SCALE GENOMIC DNA]</scope>
    <source>
        <strain evidence="2 3">DSM 100231</strain>
    </source>
</reference>
<feature type="transmembrane region" description="Helical" evidence="1">
    <location>
        <begin position="30"/>
        <end position="51"/>
    </location>
</feature>
<evidence type="ECO:0000313" key="3">
    <source>
        <dbReference type="Proteomes" id="UP000245466"/>
    </source>
</evidence>
<dbReference type="OrthoDB" id="1120436at2"/>
<dbReference type="AlphaFoldDB" id="A0A2U1B5Y3"/>
<gene>
    <name evidence="2" type="ORF">C8E01_101410</name>
</gene>
<organism evidence="2 3">
    <name type="scientific">Pontibacter virosus</name>
    <dbReference type="NCBI Taxonomy" id="1765052"/>
    <lineage>
        <taxon>Bacteria</taxon>
        <taxon>Pseudomonadati</taxon>
        <taxon>Bacteroidota</taxon>
        <taxon>Cytophagia</taxon>
        <taxon>Cytophagales</taxon>
        <taxon>Hymenobacteraceae</taxon>
        <taxon>Pontibacter</taxon>
    </lineage>
</organism>
<dbReference type="RefSeq" id="WP_116541675.1">
    <property type="nucleotide sequence ID" value="NZ_QEKI01000001.1"/>
</dbReference>
<keyword evidence="1" id="KW-0472">Membrane</keyword>
<feature type="transmembrane region" description="Helical" evidence="1">
    <location>
        <begin position="57"/>
        <end position="78"/>
    </location>
</feature>
<sequence>MEKSLPLGKGTVQLLEDKILIQDNAKREHIISMVSSALWTFYGIISVLRYFKTRDEFLLWTGLLIGTAHFVLFILSLFRTTKAEIDLAEVQQVAFKTRNGNKFLDLKLSSGRKRRISRIAPVAEELRTFFEEKQIQVK</sequence>
<dbReference type="Proteomes" id="UP000245466">
    <property type="component" value="Unassembled WGS sequence"/>
</dbReference>
<proteinExistence type="predicted"/>
<keyword evidence="1" id="KW-0812">Transmembrane</keyword>
<evidence type="ECO:0000256" key="1">
    <source>
        <dbReference type="SAM" id="Phobius"/>
    </source>
</evidence>
<keyword evidence="3" id="KW-1185">Reference proteome</keyword>
<keyword evidence="1" id="KW-1133">Transmembrane helix</keyword>
<name>A0A2U1B5Y3_9BACT</name>